<evidence type="ECO:0000259" key="7">
    <source>
        <dbReference type="PROSITE" id="PS50977"/>
    </source>
</evidence>
<dbReference type="InterPro" id="IPR036388">
    <property type="entry name" value="WH-like_DNA-bd_sf"/>
</dbReference>
<evidence type="ECO:0000256" key="3">
    <source>
        <dbReference type="ARBA" id="ARBA00023163"/>
    </source>
</evidence>
<dbReference type="PROSITE" id="PS50977">
    <property type="entry name" value="HTH_TETR_2"/>
    <property type="match status" value="1"/>
</dbReference>
<evidence type="ECO:0000313" key="8">
    <source>
        <dbReference type="EMBL" id="GAA0931757.1"/>
    </source>
</evidence>
<dbReference type="SUPFAM" id="SSF46785">
    <property type="entry name" value="Winged helix' DNA-binding domain"/>
    <property type="match status" value="1"/>
</dbReference>
<feature type="domain" description="HTH gntR-type" evidence="6">
    <location>
        <begin position="8"/>
        <end position="76"/>
    </location>
</feature>
<dbReference type="SUPFAM" id="SSF46689">
    <property type="entry name" value="Homeodomain-like"/>
    <property type="match status" value="1"/>
</dbReference>
<keyword evidence="3" id="KW-0804">Transcription</keyword>
<keyword evidence="2 4" id="KW-0238">DNA-binding</keyword>
<evidence type="ECO:0000259" key="6">
    <source>
        <dbReference type="PROSITE" id="PS50949"/>
    </source>
</evidence>
<organism evidence="8 9">
    <name type="scientific">Pseudonocardia zijingensis</name>
    <dbReference type="NCBI Taxonomy" id="153376"/>
    <lineage>
        <taxon>Bacteria</taxon>
        <taxon>Bacillati</taxon>
        <taxon>Actinomycetota</taxon>
        <taxon>Actinomycetes</taxon>
        <taxon>Pseudonocardiales</taxon>
        <taxon>Pseudonocardiaceae</taxon>
        <taxon>Pseudonocardia</taxon>
    </lineage>
</organism>
<dbReference type="SUPFAM" id="SSF48498">
    <property type="entry name" value="Tetracyclin repressor-like, C-terminal domain"/>
    <property type="match status" value="1"/>
</dbReference>
<gene>
    <name evidence="8" type="ORF">GCM10009559_20200</name>
</gene>
<sequence length="306" mass="33604">MDSSEENARPYLRVAAVIRQRIVSGALGPGQRVPSTRQVVRDFGVAMATATRALAVLREEGLVVSRPGSGTIVRPSETPARRPTRPRDDALSAGRIVAVALRIADREGLDAVSMRRLAAELRVAPMSLYGHLSGREELQDLLVRAVFGAHPLPEPGPDGWRAKLELVSRVQWQAYRRHPWLPERVSLTRPLLVPEAMAHTEWTLKALDGLGLSHAERTRETLALTSLVRGLAASAAAENRSERETGQANDQWWIALDHEFGRLVSSGRYPHLAAIPENAVRDLDALLDHALTRHLDGLAAHLARRG</sequence>
<feature type="DNA-binding region" description="H-T-H motif" evidence="4">
    <location>
        <begin position="113"/>
        <end position="132"/>
    </location>
</feature>
<evidence type="ECO:0000256" key="1">
    <source>
        <dbReference type="ARBA" id="ARBA00023015"/>
    </source>
</evidence>
<keyword evidence="9" id="KW-1185">Reference proteome</keyword>
<dbReference type="InterPro" id="IPR036390">
    <property type="entry name" value="WH_DNA-bd_sf"/>
</dbReference>
<dbReference type="PANTHER" id="PTHR44846:SF17">
    <property type="entry name" value="GNTR-FAMILY TRANSCRIPTIONAL REGULATOR"/>
    <property type="match status" value="1"/>
</dbReference>
<dbReference type="Pfam" id="PF00392">
    <property type="entry name" value="GntR"/>
    <property type="match status" value="1"/>
</dbReference>
<dbReference type="CDD" id="cd07377">
    <property type="entry name" value="WHTH_GntR"/>
    <property type="match status" value="1"/>
</dbReference>
<dbReference type="Proteomes" id="UP001499967">
    <property type="component" value="Unassembled WGS sequence"/>
</dbReference>
<name>A0ABN1PQL1_9PSEU</name>
<reference evidence="8 9" key="1">
    <citation type="journal article" date="2019" name="Int. J. Syst. Evol. Microbiol.">
        <title>The Global Catalogue of Microorganisms (GCM) 10K type strain sequencing project: providing services to taxonomists for standard genome sequencing and annotation.</title>
        <authorList>
            <consortium name="The Broad Institute Genomics Platform"/>
            <consortium name="The Broad Institute Genome Sequencing Center for Infectious Disease"/>
            <person name="Wu L."/>
            <person name="Ma J."/>
        </authorList>
    </citation>
    <scope>NUCLEOTIDE SEQUENCE [LARGE SCALE GENOMIC DNA]</scope>
    <source>
        <strain evidence="8 9">JCM 11117</strain>
    </source>
</reference>
<dbReference type="InterPro" id="IPR001647">
    <property type="entry name" value="HTH_TetR"/>
</dbReference>
<dbReference type="InterPro" id="IPR009057">
    <property type="entry name" value="Homeodomain-like_sf"/>
</dbReference>
<dbReference type="Pfam" id="PF02909">
    <property type="entry name" value="TetR_C_1"/>
    <property type="match status" value="1"/>
</dbReference>
<dbReference type="EMBL" id="BAAAHP010000055">
    <property type="protein sequence ID" value="GAA0931757.1"/>
    <property type="molecule type" value="Genomic_DNA"/>
</dbReference>
<dbReference type="InterPro" id="IPR004111">
    <property type="entry name" value="Repressor_TetR_C"/>
</dbReference>
<accession>A0ABN1PQL1</accession>
<dbReference type="Gene3D" id="1.10.10.60">
    <property type="entry name" value="Homeodomain-like"/>
    <property type="match status" value="1"/>
</dbReference>
<proteinExistence type="predicted"/>
<dbReference type="InterPro" id="IPR000524">
    <property type="entry name" value="Tscrpt_reg_HTH_GntR"/>
</dbReference>
<dbReference type="InterPro" id="IPR050679">
    <property type="entry name" value="Bact_HTH_transcr_reg"/>
</dbReference>
<protein>
    <submittedName>
        <fullName evidence="8">TetR/AcrR family transcriptional regulator C-terminal domain-containing protein</fullName>
    </submittedName>
</protein>
<dbReference type="InterPro" id="IPR036271">
    <property type="entry name" value="Tet_transcr_reg_TetR-rel_C_sf"/>
</dbReference>
<dbReference type="SMART" id="SM00345">
    <property type="entry name" value="HTH_GNTR"/>
    <property type="match status" value="1"/>
</dbReference>
<feature type="domain" description="HTH tetR-type" evidence="7">
    <location>
        <begin position="90"/>
        <end position="150"/>
    </location>
</feature>
<evidence type="ECO:0000256" key="4">
    <source>
        <dbReference type="PROSITE-ProRule" id="PRU00335"/>
    </source>
</evidence>
<evidence type="ECO:0000256" key="2">
    <source>
        <dbReference type="ARBA" id="ARBA00023125"/>
    </source>
</evidence>
<dbReference type="PROSITE" id="PS50949">
    <property type="entry name" value="HTH_GNTR"/>
    <property type="match status" value="1"/>
</dbReference>
<dbReference type="Pfam" id="PF00440">
    <property type="entry name" value="TetR_N"/>
    <property type="match status" value="1"/>
</dbReference>
<dbReference type="Gene3D" id="1.10.10.10">
    <property type="entry name" value="Winged helix-like DNA-binding domain superfamily/Winged helix DNA-binding domain"/>
    <property type="match status" value="1"/>
</dbReference>
<dbReference type="RefSeq" id="WP_343941025.1">
    <property type="nucleotide sequence ID" value="NZ_BAAAHP010000055.1"/>
</dbReference>
<feature type="region of interest" description="Disordered" evidence="5">
    <location>
        <begin position="68"/>
        <end position="89"/>
    </location>
</feature>
<dbReference type="PANTHER" id="PTHR44846">
    <property type="entry name" value="MANNOSYL-D-GLYCERATE TRANSPORT/METABOLISM SYSTEM REPRESSOR MNGR-RELATED"/>
    <property type="match status" value="1"/>
</dbReference>
<keyword evidence="1" id="KW-0805">Transcription regulation</keyword>
<evidence type="ECO:0000313" key="9">
    <source>
        <dbReference type="Proteomes" id="UP001499967"/>
    </source>
</evidence>
<dbReference type="Gene3D" id="1.10.357.10">
    <property type="entry name" value="Tetracycline Repressor, domain 2"/>
    <property type="match status" value="1"/>
</dbReference>
<comment type="caution">
    <text evidence="8">The sequence shown here is derived from an EMBL/GenBank/DDBJ whole genome shotgun (WGS) entry which is preliminary data.</text>
</comment>
<evidence type="ECO:0000256" key="5">
    <source>
        <dbReference type="SAM" id="MobiDB-lite"/>
    </source>
</evidence>